<name>A0A225X0B8_9STRA</name>
<reference evidence="2" key="1">
    <citation type="submission" date="2017-03" db="EMBL/GenBank/DDBJ databases">
        <title>Phytopthora megakarya and P. palmivora, two closely related causual agents of cacao black pod achieved similar genome size and gene model numbers by different mechanisms.</title>
        <authorList>
            <person name="Ali S."/>
            <person name="Shao J."/>
            <person name="Larry D.J."/>
            <person name="Kronmiller B."/>
            <person name="Shen D."/>
            <person name="Strem M.D."/>
            <person name="Melnick R.L."/>
            <person name="Guiltinan M.J."/>
            <person name="Tyler B.M."/>
            <person name="Meinhardt L.W."/>
            <person name="Bailey B.A."/>
        </authorList>
    </citation>
    <scope>NUCLEOTIDE SEQUENCE [LARGE SCALE GENOMIC DNA]</scope>
    <source>
        <strain evidence="2">zdho120</strain>
    </source>
</reference>
<dbReference type="Proteomes" id="UP000198211">
    <property type="component" value="Unassembled WGS sequence"/>
</dbReference>
<gene>
    <name evidence="1" type="ORF">PHMEG_0001966</name>
</gene>
<protein>
    <submittedName>
        <fullName evidence="1">Uncharacterized protein</fullName>
    </submittedName>
</protein>
<dbReference type="AlphaFoldDB" id="A0A225X0B8"/>
<evidence type="ECO:0000313" key="1">
    <source>
        <dbReference type="EMBL" id="OWZ23193.1"/>
    </source>
</evidence>
<comment type="caution">
    <text evidence="1">The sequence shown here is derived from an EMBL/GenBank/DDBJ whole genome shotgun (WGS) entry which is preliminary data.</text>
</comment>
<organism evidence="1 2">
    <name type="scientific">Phytophthora megakarya</name>
    <dbReference type="NCBI Taxonomy" id="4795"/>
    <lineage>
        <taxon>Eukaryota</taxon>
        <taxon>Sar</taxon>
        <taxon>Stramenopiles</taxon>
        <taxon>Oomycota</taxon>
        <taxon>Peronosporomycetes</taxon>
        <taxon>Peronosporales</taxon>
        <taxon>Peronosporaceae</taxon>
        <taxon>Phytophthora</taxon>
    </lineage>
</organism>
<sequence length="112" mass="12915">MKAWLLELASSGVRQCSDTNIILVLKIVAEAFGISNNLLVCIDFGEEEIRSDSLFALEKRRWVLKFVTWQVGLREKLPKPLQDIDSMTCSSAREINLVIHWHLMRYCAQAHR</sequence>
<evidence type="ECO:0000313" key="2">
    <source>
        <dbReference type="Proteomes" id="UP000198211"/>
    </source>
</evidence>
<dbReference type="EMBL" id="NBNE01000079">
    <property type="protein sequence ID" value="OWZ23193.1"/>
    <property type="molecule type" value="Genomic_DNA"/>
</dbReference>
<keyword evidence="2" id="KW-1185">Reference proteome</keyword>
<proteinExistence type="predicted"/>
<accession>A0A225X0B8</accession>